<proteinExistence type="evidence at transcript level"/>
<name>V9IED0_APICE</name>
<reference evidence="1" key="1">
    <citation type="submission" date="2011-11" db="EMBL/GenBank/DDBJ databases">
        <title>Decoding the brain transcriptome of the Eastern honeybee (Apis cerana) based on pyrosequencing.</title>
        <authorList>
            <person name="Sun L."/>
            <person name="Zheng H."/>
            <person name="Wang Y."/>
            <person name="Xie X."/>
            <person name="Zhu Y."/>
            <person name="Gu W."/>
            <person name="Wang S."/>
        </authorList>
    </citation>
    <scope>NUCLEOTIDE SEQUENCE</scope>
    <source>
        <tissue evidence="1">Brain</tissue>
    </source>
</reference>
<dbReference type="AlphaFoldDB" id="V9IED0"/>
<protein>
    <submittedName>
        <fullName evidence="1">Novex-3 (Titin isoform)</fullName>
    </submittedName>
</protein>
<organism evidence="1">
    <name type="scientific">Apis cerana</name>
    <name type="common">Indian honeybee</name>
    <dbReference type="NCBI Taxonomy" id="7461"/>
    <lineage>
        <taxon>Eukaryota</taxon>
        <taxon>Metazoa</taxon>
        <taxon>Ecdysozoa</taxon>
        <taxon>Arthropoda</taxon>
        <taxon>Hexapoda</taxon>
        <taxon>Insecta</taxon>
        <taxon>Pterygota</taxon>
        <taxon>Neoptera</taxon>
        <taxon>Endopterygota</taxon>
        <taxon>Hymenoptera</taxon>
        <taxon>Apocrita</taxon>
        <taxon>Aculeata</taxon>
        <taxon>Apoidea</taxon>
        <taxon>Anthophila</taxon>
        <taxon>Apidae</taxon>
        <taxon>Apis</taxon>
    </lineage>
</organism>
<sequence length="314" mass="35395">MEHNIVETTMIESQISIPDKIEQVSMKPQVAIPEQDTFESIIVNENIVEESESTFEGVFKPQTQKADIDIQKVTSLQVSETITEDKESVFDVVPKREVKATQDMNLHETVIGSLVESVQSIQEIHEEKRISSQATMAQTEIETAVKIETTVSEREGTFEEKDFKLEQQKGKPQMEGLSTVIVTEIISNEIEDILPVTVIPKEQQAQPILTGREVPEITQVIAASTTEEFEKVTQLKKQQGKIEMEEMSSVTISEVISNETEDIFALKTMPKDQKANFNILGHEIAETSQVISIIETENLTLKRPEEQKGKPKLR</sequence>
<dbReference type="EMBL" id="JR040180">
    <property type="protein sequence ID" value="AEY59017.1"/>
    <property type="molecule type" value="mRNA"/>
</dbReference>
<gene>
    <name evidence="1" type="ORF">ACCB01679.2</name>
</gene>
<accession>V9IED0</accession>
<evidence type="ECO:0000313" key="1">
    <source>
        <dbReference type="EMBL" id="AEY59017.1"/>
    </source>
</evidence>